<dbReference type="GO" id="GO:0030151">
    <property type="term" value="F:molybdenum ion binding"/>
    <property type="evidence" value="ECO:0007669"/>
    <property type="project" value="InterPro"/>
</dbReference>
<evidence type="ECO:0000313" key="2">
    <source>
        <dbReference type="EMBL" id="SDS01228.1"/>
    </source>
</evidence>
<evidence type="ECO:0000313" key="3">
    <source>
        <dbReference type="Proteomes" id="UP000198859"/>
    </source>
</evidence>
<accession>A0A1H1NQJ3</accession>
<sequence length="148" mass="15467">MPGAGSRVVALHVASARRAPMQAVTEVLAEAGAGIVGDRYHGSRHRHVSLQSAEELAAAARELGREVPPEGTRRTVTISHGAVPTEPGHRVVVGEVVLEVVRVAAPCRVMEETLGEGGRTALRRRGGAVLRVLVGGAIRLGDPVMLDP</sequence>
<dbReference type="InterPro" id="IPR011037">
    <property type="entry name" value="Pyrv_Knase-like_insert_dom_sf"/>
</dbReference>
<dbReference type="STRING" id="642780.SAMN04488570_0938"/>
<dbReference type="PROSITE" id="PS51340">
    <property type="entry name" value="MOSC"/>
    <property type="match status" value="1"/>
</dbReference>
<evidence type="ECO:0000259" key="1">
    <source>
        <dbReference type="PROSITE" id="PS51340"/>
    </source>
</evidence>
<reference evidence="3" key="1">
    <citation type="submission" date="2016-10" db="EMBL/GenBank/DDBJ databases">
        <authorList>
            <person name="Varghese N."/>
            <person name="Submissions S."/>
        </authorList>
    </citation>
    <scope>NUCLEOTIDE SEQUENCE [LARGE SCALE GENOMIC DNA]</scope>
    <source>
        <strain evidence="3">DSM 22127</strain>
    </source>
</reference>
<dbReference type="EMBL" id="LT629757">
    <property type="protein sequence ID" value="SDS01228.1"/>
    <property type="molecule type" value="Genomic_DNA"/>
</dbReference>
<dbReference type="PANTHER" id="PTHR36930">
    <property type="entry name" value="METAL-SULFUR CLUSTER BIOSYNTHESIS PROTEINS YUAD-RELATED"/>
    <property type="match status" value="1"/>
</dbReference>
<dbReference type="AlphaFoldDB" id="A0A1H1NQJ3"/>
<dbReference type="OrthoDB" id="192945at2"/>
<dbReference type="Proteomes" id="UP000198859">
    <property type="component" value="Chromosome I"/>
</dbReference>
<dbReference type="SUPFAM" id="SSF50800">
    <property type="entry name" value="PK beta-barrel domain-like"/>
    <property type="match status" value="1"/>
</dbReference>
<organism evidence="2 3">
    <name type="scientific">Nocardioides scoriae</name>
    <dbReference type="NCBI Taxonomy" id="642780"/>
    <lineage>
        <taxon>Bacteria</taxon>
        <taxon>Bacillati</taxon>
        <taxon>Actinomycetota</taxon>
        <taxon>Actinomycetes</taxon>
        <taxon>Propionibacteriales</taxon>
        <taxon>Nocardioidaceae</taxon>
        <taxon>Nocardioides</taxon>
    </lineage>
</organism>
<dbReference type="InterPro" id="IPR052716">
    <property type="entry name" value="MOSC_domain"/>
</dbReference>
<dbReference type="GO" id="GO:0030170">
    <property type="term" value="F:pyridoxal phosphate binding"/>
    <property type="evidence" value="ECO:0007669"/>
    <property type="project" value="InterPro"/>
</dbReference>
<dbReference type="Gene3D" id="2.40.33.20">
    <property type="entry name" value="PK beta-barrel domain-like"/>
    <property type="match status" value="1"/>
</dbReference>
<name>A0A1H1NQJ3_9ACTN</name>
<proteinExistence type="predicted"/>
<dbReference type="PANTHER" id="PTHR36930:SF1">
    <property type="entry name" value="MOSC DOMAIN-CONTAINING PROTEIN"/>
    <property type="match status" value="1"/>
</dbReference>
<dbReference type="InterPro" id="IPR005302">
    <property type="entry name" value="MoCF_Sase_C"/>
</dbReference>
<gene>
    <name evidence="2" type="ORF">SAMN04488570_0938</name>
</gene>
<protein>
    <submittedName>
        <fullName evidence="2">MOSC domain-containing protein</fullName>
    </submittedName>
</protein>
<dbReference type="Pfam" id="PF03473">
    <property type="entry name" value="MOSC"/>
    <property type="match status" value="1"/>
</dbReference>
<dbReference type="GO" id="GO:0003824">
    <property type="term" value="F:catalytic activity"/>
    <property type="evidence" value="ECO:0007669"/>
    <property type="project" value="InterPro"/>
</dbReference>
<keyword evidence="3" id="KW-1185">Reference proteome</keyword>
<feature type="domain" description="MOSC" evidence="1">
    <location>
        <begin position="21"/>
        <end position="147"/>
    </location>
</feature>